<dbReference type="EMBL" id="JAPWGL010000006">
    <property type="protein sequence ID" value="MCZ4225309.1"/>
    <property type="molecule type" value="Genomic_DNA"/>
</dbReference>
<comment type="caution">
    <text evidence="2">The sequence shown here is derived from an EMBL/GenBank/DDBJ whole genome shotgun (WGS) entry which is preliminary data.</text>
</comment>
<organism evidence="2 3">
    <name type="scientific">Pedobacter rhodius</name>
    <dbReference type="NCBI Taxonomy" id="3004098"/>
    <lineage>
        <taxon>Bacteria</taxon>
        <taxon>Pseudomonadati</taxon>
        <taxon>Bacteroidota</taxon>
        <taxon>Sphingobacteriia</taxon>
        <taxon>Sphingobacteriales</taxon>
        <taxon>Sphingobacteriaceae</taxon>
        <taxon>Pedobacter</taxon>
    </lineage>
</organism>
<feature type="domain" description="Metallo-beta-lactamase" evidence="1">
    <location>
        <begin position="76"/>
        <end position="260"/>
    </location>
</feature>
<dbReference type="SUPFAM" id="SSF56281">
    <property type="entry name" value="Metallo-hydrolase/oxidoreductase"/>
    <property type="match status" value="1"/>
</dbReference>
<dbReference type="PANTHER" id="PTHR42663:SF6">
    <property type="entry name" value="HYDROLASE C777.06C-RELATED"/>
    <property type="match status" value="1"/>
</dbReference>
<evidence type="ECO:0000313" key="2">
    <source>
        <dbReference type="EMBL" id="MCZ4225309.1"/>
    </source>
</evidence>
<dbReference type="PANTHER" id="PTHR42663">
    <property type="entry name" value="HYDROLASE C777.06C-RELATED-RELATED"/>
    <property type="match status" value="1"/>
</dbReference>
<dbReference type="InterPro" id="IPR001279">
    <property type="entry name" value="Metallo-B-lactamas"/>
</dbReference>
<evidence type="ECO:0000259" key="1">
    <source>
        <dbReference type="Pfam" id="PF12706"/>
    </source>
</evidence>
<gene>
    <name evidence="2" type="ORF">O0931_18485</name>
</gene>
<dbReference type="RefSeq" id="WP_269416967.1">
    <property type="nucleotide sequence ID" value="NZ_JAPWGL010000006.1"/>
</dbReference>
<dbReference type="Proteomes" id="UP001144341">
    <property type="component" value="Unassembled WGS sequence"/>
</dbReference>
<evidence type="ECO:0000313" key="3">
    <source>
        <dbReference type="Proteomes" id="UP001144341"/>
    </source>
</evidence>
<dbReference type="Gene3D" id="3.60.15.10">
    <property type="entry name" value="Ribonuclease Z/Hydroxyacylglutathione hydrolase-like"/>
    <property type="match status" value="1"/>
</dbReference>
<dbReference type="Pfam" id="PF12706">
    <property type="entry name" value="Lactamase_B_2"/>
    <property type="match status" value="1"/>
</dbReference>
<accession>A0ABT4L288</accession>
<dbReference type="InterPro" id="IPR036866">
    <property type="entry name" value="RibonucZ/Hydroxyglut_hydro"/>
</dbReference>
<sequence>MFLKYKLSFIALLVFYFSGFAQTTNRPYVLVLGVAQDGGYPHMGCTNICCISAWKNPALQKTVASLALVNPITKKWYLFDASPDIKKQLNDFGKQTKNAFPYLPEGIFITHAHIGHYTGLMEFGREVMNTKKLNVYVLPKLKSFLEENGPWSQLVKLQNINITALQADKPFETDEIKIIAFTVPHRDEYSETAGFEIFTNAKKYLFIPDIDKWNRNIIEMVKKVDFAFLDATFYSTGELGNRPISEVPHPLVTETIKLFENEPAGNKSKIQFIHLNHTNKLLWDKKAQKSFLSTGFHLAKQGGIY</sequence>
<keyword evidence="3" id="KW-1185">Reference proteome</keyword>
<proteinExistence type="predicted"/>
<name>A0ABT4L288_9SPHI</name>
<reference evidence="2" key="1">
    <citation type="submission" date="2022-12" db="EMBL/GenBank/DDBJ databases">
        <title>Genome sequence of SJ11.</title>
        <authorList>
            <person name="Woo H."/>
        </authorList>
    </citation>
    <scope>NUCLEOTIDE SEQUENCE</scope>
    <source>
        <strain evidence="2">SJ11</strain>
    </source>
</reference>
<protein>
    <submittedName>
        <fullName evidence="2">MBL fold metallo-hydrolase</fullName>
    </submittedName>
</protein>